<name>A0A927D707_9RHOB</name>
<organism evidence="1 2">
    <name type="scientific">Sulfitobacter aestuariivivens</name>
    <dbReference type="NCBI Taxonomy" id="2766981"/>
    <lineage>
        <taxon>Bacteria</taxon>
        <taxon>Pseudomonadati</taxon>
        <taxon>Pseudomonadota</taxon>
        <taxon>Alphaproteobacteria</taxon>
        <taxon>Rhodobacterales</taxon>
        <taxon>Roseobacteraceae</taxon>
        <taxon>Sulfitobacter</taxon>
    </lineage>
</organism>
<evidence type="ECO:0000313" key="1">
    <source>
        <dbReference type="EMBL" id="MBD3664697.1"/>
    </source>
</evidence>
<protein>
    <submittedName>
        <fullName evidence="1">Uncharacterized protein</fullName>
    </submittedName>
</protein>
<proteinExistence type="predicted"/>
<dbReference type="EMBL" id="JACTAG010000002">
    <property type="protein sequence ID" value="MBD3664697.1"/>
    <property type="molecule type" value="Genomic_DNA"/>
</dbReference>
<gene>
    <name evidence="1" type="ORF">H9Q16_12250</name>
</gene>
<accession>A0A927D707</accession>
<sequence length="107" mass="11850">MPHAEIRYSNDLLLDATSILRRVEEVIQSHDAGSGECKGRAYPAAEFHHTHVLIQVSMLPKPHRDDAFLSALLNDLETQIKALLPGPCLFSLGITFSGAHYVTNHHP</sequence>
<dbReference type="RefSeq" id="WP_191075716.1">
    <property type="nucleotide sequence ID" value="NZ_JACTAG010000002.1"/>
</dbReference>
<reference evidence="1" key="1">
    <citation type="submission" date="2020-08" db="EMBL/GenBank/DDBJ databases">
        <title>Sulfitobacter aestuariivivens sp. nov., isolated from a tidal flat.</title>
        <authorList>
            <person name="Park S."/>
            <person name="Yoon J.-H."/>
        </authorList>
    </citation>
    <scope>NUCLEOTIDE SEQUENCE</scope>
    <source>
        <strain evidence="1">TSTF-M16</strain>
    </source>
</reference>
<comment type="caution">
    <text evidence="1">The sequence shown here is derived from an EMBL/GenBank/DDBJ whole genome shotgun (WGS) entry which is preliminary data.</text>
</comment>
<dbReference type="Proteomes" id="UP000635142">
    <property type="component" value="Unassembled WGS sequence"/>
</dbReference>
<evidence type="ECO:0000313" key="2">
    <source>
        <dbReference type="Proteomes" id="UP000635142"/>
    </source>
</evidence>
<dbReference type="AlphaFoldDB" id="A0A927D707"/>
<keyword evidence="2" id="KW-1185">Reference proteome</keyword>